<sequence>MSLPEVNEAAARHGEEVIELLSQLVQTPSPNPPGDTRAVAKIVREYLEEAAIPVEMIGPDRTRPCVIARLGDATGPMLGFNSHLDTVEIGSRGGWARDPYGGEIADGRLWGLGSGDAKASVAAMCVAVKVLHRARNSWRGGVLLALVSDEESGGNGSRFLLSNGHTDADAWVMGGMTGNRVAIAEKGLIWLRVETVGRTAHASTPEKGVSAIEKMLDLLQRIRTELVPPMQLMKHPLTPPASLNIGLIEGGVQPNVVADRCSVVLDRRLLPYEQAEAFEFEVRRLLSEQSERDGSFRARVETLLIGTPIETDPNDSLVLAVRYASGELGVADEPIGFDQASDGRFYAELGIPTVILGPGDPGLAHSAREHVLADELVMAVRLYAGLATRYLSRAV</sequence>
<accession>A0A934N9Z9</accession>
<evidence type="ECO:0000256" key="5">
    <source>
        <dbReference type="ARBA" id="ARBA00011921"/>
    </source>
</evidence>
<evidence type="ECO:0000256" key="9">
    <source>
        <dbReference type="ARBA" id="ARBA00022833"/>
    </source>
</evidence>
<keyword evidence="8" id="KW-0378">Hydrolase</keyword>
<dbReference type="EMBL" id="JAEKNR010000155">
    <property type="protein sequence ID" value="MBJ7599523.1"/>
    <property type="molecule type" value="Genomic_DNA"/>
</dbReference>
<keyword evidence="9" id="KW-0862">Zinc</keyword>
<reference evidence="13" key="1">
    <citation type="submission" date="2020-10" db="EMBL/GenBank/DDBJ databases">
        <title>Ca. Dormibacterota MAGs.</title>
        <authorList>
            <person name="Montgomery K."/>
        </authorList>
    </citation>
    <scope>NUCLEOTIDE SEQUENCE [LARGE SCALE GENOMIC DNA]</scope>
    <source>
        <strain evidence="13">SC8812_S17_10</strain>
    </source>
</reference>
<dbReference type="NCBIfam" id="TIGR01910">
    <property type="entry name" value="DapE-ArgE"/>
    <property type="match status" value="1"/>
</dbReference>
<organism evidence="13 14">
    <name type="scientific">Candidatus Nephthysia bennettiae</name>
    <dbReference type="NCBI Taxonomy" id="3127016"/>
    <lineage>
        <taxon>Bacteria</taxon>
        <taxon>Bacillati</taxon>
        <taxon>Candidatus Dormiibacterota</taxon>
        <taxon>Candidatus Dormibacteria</taxon>
        <taxon>Candidatus Dormibacterales</taxon>
        <taxon>Candidatus Dormibacteraceae</taxon>
        <taxon>Candidatus Nephthysia</taxon>
    </lineage>
</organism>
<feature type="domain" description="Peptidase M20 dimerisation" evidence="12">
    <location>
        <begin position="183"/>
        <end position="292"/>
    </location>
</feature>
<dbReference type="Proteomes" id="UP000612893">
    <property type="component" value="Unassembled WGS sequence"/>
</dbReference>
<keyword evidence="7" id="KW-0479">Metal-binding</keyword>
<dbReference type="Gene3D" id="3.40.630.10">
    <property type="entry name" value="Zn peptidases"/>
    <property type="match status" value="2"/>
</dbReference>
<dbReference type="InterPro" id="IPR011650">
    <property type="entry name" value="Peptidase_M20_dimer"/>
</dbReference>
<dbReference type="SUPFAM" id="SSF55031">
    <property type="entry name" value="Bacterial exopeptidase dimerisation domain"/>
    <property type="match status" value="1"/>
</dbReference>
<comment type="pathway">
    <text evidence="3">Amino-acid biosynthesis; L-lysine biosynthesis via DAP pathway; LL-2,6-diaminopimelate from (S)-tetrahydrodipicolinate (succinylase route): step 3/3.</text>
</comment>
<evidence type="ECO:0000256" key="11">
    <source>
        <dbReference type="ARBA" id="ARBA00051301"/>
    </source>
</evidence>
<evidence type="ECO:0000256" key="8">
    <source>
        <dbReference type="ARBA" id="ARBA00022801"/>
    </source>
</evidence>
<comment type="catalytic activity">
    <reaction evidence="11">
        <text>N-succinyl-(2S,6S)-2,6-diaminopimelate + H2O = (2S,6S)-2,6-diaminopimelate + succinate</text>
        <dbReference type="Rhea" id="RHEA:22608"/>
        <dbReference type="ChEBI" id="CHEBI:15377"/>
        <dbReference type="ChEBI" id="CHEBI:30031"/>
        <dbReference type="ChEBI" id="CHEBI:57609"/>
        <dbReference type="ChEBI" id="CHEBI:58087"/>
        <dbReference type="EC" id="3.5.1.18"/>
    </reaction>
</comment>
<evidence type="ECO:0000313" key="14">
    <source>
        <dbReference type="Proteomes" id="UP000612893"/>
    </source>
</evidence>
<dbReference type="AlphaFoldDB" id="A0A934N9Z9"/>
<dbReference type="PROSITE" id="PS00758">
    <property type="entry name" value="ARGE_DAPE_CPG2_1"/>
    <property type="match status" value="1"/>
</dbReference>
<dbReference type="InterPro" id="IPR050072">
    <property type="entry name" value="Peptidase_M20A"/>
</dbReference>
<keyword evidence="14" id="KW-1185">Reference proteome</keyword>
<evidence type="ECO:0000256" key="4">
    <source>
        <dbReference type="ARBA" id="ARBA00006247"/>
    </source>
</evidence>
<evidence type="ECO:0000259" key="12">
    <source>
        <dbReference type="Pfam" id="PF07687"/>
    </source>
</evidence>
<dbReference type="CDD" id="cd08659">
    <property type="entry name" value="M20_ArgE_DapE-like"/>
    <property type="match status" value="1"/>
</dbReference>
<dbReference type="GO" id="GO:0009014">
    <property type="term" value="F:succinyl-diaminopimelate desuccinylase activity"/>
    <property type="evidence" value="ECO:0007669"/>
    <property type="project" value="UniProtKB-EC"/>
</dbReference>
<dbReference type="PANTHER" id="PTHR43808">
    <property type="entry name" value="ACETYLORNITHINE DEACETYLASE"/>
    <property type="match status" value="1"/>
</dbReference>
<comment type="similarity">
    <text evidence="4">Belongs to the peptidase M20A family.</text>
</comment>
<protein>
    <recommendedName>
        <fullName evidence="6">Probable succinyl-diaminopimelate desuccinylase</fullName>
        <ecNumber evidence="5">3.5.1.18</ecNumber>
    </recommendedName>
</protein>
<gene>
    <name evidence="13" type="ORF">JF922_15770</name>
</gene>
<dbReference type="InterPro" id="IPR010182">
    <property type="entry name" value="ArgE/DapE"/>
</dbReference>
<evidence type="ECO:0000256" key="7">
    <source>
        <dbReference type="ARBA" id="ARBA00022723"/>
    </source>
</evidence>
<name>A0A934N9Z9_9BACT</name>
<dbReference type="Gene3D" id="3.30.70.360">
    <property type="match status" value="1"/>
</dbReference>
<comment type="caution">
    <text evidence="13">The sequence shown here is derived from an EMBL/GenBank/DDBJ whole genome shotgun (WGS) entry which is preliminary data.</text>
</comment>
<dbReference type="RefSeq" id="WP_338203040.1">
    <property type="nucleotide sequence ID" value="NZ_JAEKNR010000155.1"/>
</dbReference>
<dbReference type="InterPro" id="IPR036264">
    <property type="entry name" value="Bact_exopeptidase_dim_dom"/>
</dbReference>
<evidence type="ECO:0000256" key="6">
    <source>
        <dbReference type="ARBA" id="ARBA00016853"/>
    </source>
</evidence>
<dbReference type="SUPFAM" id="SSF53187">
    <property type="entry name" value="Zn-dependent exopeptidases"/>
    <property type="match status" value="1"/>
</dbReference>
<evidence type="ECO:0000256" key="2">
    <source>
        <dbReference type="ARBA" id="ARBA00001947"/>
    </source>
</evidence>
<dbReference type="GO" id="GO:0046872">
    <property type="term" value="F:metal ion binding"/>
    <property type="evidence" value="ECO:0007669"/>
    <property type="project" value="UniProtKB-KW"/>
</dbReference>
<dbReference type="InterPro" id="IPR001261">
    <property type="entry name" value="ArgE/DapE_CS"/>
</dbReference>
<evidence type="ECO:0000256" key="3">
    <source>
        <dbReference type="ARBA" id="ARBA00005130"/>
    </source>
</evidence>
<evidence type="ECO:0000256" key="1">
    <source>
        <dbReference type="ARBA" id="ARBA00001941"/>
    </source>
</evidence>
<keyword evidence="10" id="KW-0170">Cobalt</keyword>
<evidence type="ECO:0000313" key="13">
    <source>
        <dbReference type="EMBL" id="MBJ7599523.1"/>
    </source>
</evidence>
<evidence type="ECO:0000256" key="10">
    <source>
        <dbReference type="ARBA" id="ARBA00023285"/>
    </source>
</evidence>
<dbReference type="Pfam" id="PF07687">
    <property type="entry name" value="M20_dimer"/>
    <property type="match status" value="1"/>
</dbReference>
<dbReference type="InterPro" id="IPR002933">
    <property type="entry name" value="Peptidase_M20"/>
</dbReference>
<comment type="cofactor">
    <cofactor evidence="1">
        <name>Co(2+)</name>
        <dbReference type="ChEBI" id="CHEBI:48828"/>
    </cofactor>
</comment>
<proteinExistence type="inferred from homology"/>
<comment type="cofactor">
    <cofactor evidence="2">
        <name>Zn(2+)</name>
        <dbReference type="ChEBI" id="CHEBI:29105"/>
    </cofactor>
</comment>
<dbReference type="EC" id="3.5.1.18" evidence="5"/>
<dbReference type="Pfam" id="PF01546">
    <property type="entry name" value="Peptidase_M20"/>
    <property type="match status" value="1"/>
</dbReference>
<dbReference type="PANTHER" id="PTHR43808:SF32">
    <property type="entry name" value="ARGE_DAPE-RELATED DEACYLASE"/>
    <property type="match status" value="1"/>
</dbReference>